<feature type="transmembrane region" description="Helical" evidence="1">
    <location>
        <begin position="83"/>
        <end position="101"/>
    </location>
</feature>
<feature type="transmembrane region" description="Helical" evidence="1">
    <location>
        <begin position="259"/>
        <end position="283"/>
    </location>
</feature>
<protein>
    <submittedName>
        <fullName evidence="2">DUF5009 domain-containing protein</fullName>
    </submittedName>
</protein>
<dbReference type="RefSeq" id="WP_254085502.1">
    <property type="nucleotide sequence ID" value="NZ_JAHESE010000017.1"/>
</dbReference>
<dbReference type="EMBL" id="JAHESE010000017">
    <property type="protein sequence ID" value="MBT1709923.1"/>
    <property type="molecule type" value="Genomic_DNA"/>
</dbReference>
<evidence type="ECO:0000313" key="3">
    <source>
        <dbReference type="Proteomes" id="UP001319080"/>
    </source>
</evidence>
<keyword evidence="1" id="KW-0472">Membrane</keyword>
<dbReference type="Proteomes" id="UP001319080">
    <property type="component" value="Unassembled WGS sequence"/>
</dbReference>
<feature type="transmembrane region" description="Helical" evidence="1">
    <location>
        <begin position="342"/>
        <end position="363"/>
    </location>
</feature>
<accession>A0AAP2E0Y0</accession>
<feature type="transmembrane region" description="Helical" evidence="1">
    <location>
        <begin position="50"/>
        <end position="71"/>
    </location>
</feature>
<feature type="transmembrane region" description="Helical" evidence="1">
    <location>
        <begin position="201"/>
        <end position="219"/>
    </location>
</feature>
<feature type="transmembrane region" description="Helical" evidence="1">
    <location>
        <begin position="231"/>
        <end position="253"/>
    </location>
</feature>
<gene>
    <name evidence="2" type="ORF">KK062_16885</name>
</gene>
<feature type="transmembrane region" description="Helical" evidence="1">
    <location>
        <begin position="12"/>
        <end position="30"/>
    </location>
</feature>
<organism evidence="2 3">
    <name type="scientific">Dawidia cretensis</name>
    <dbReference type="NCBI Taxonomy" id="2782350"/>
    <lineage>
        <taxon>Bacteria</taxon>
        <taxon>Pseudomonadati</taxon>
        <taxon>Bacteroidota</taxon>
        <taxon>Cytophagia</taxon>
        <taxon>Cytophagales</taxon>
        <taxon>Chryseotaleaceae</taxon>
        <taxon>Dawidia</taxon>
    </lineage>
</organism>
<feature type="transmembrane region" description="Helical" evidence="1">
    <location>
        <begin position="303"/>
        <end position="322"/>
    </location>
</feature>
<comment type="caution">
    <text evidence="2">The sequence shown here is derived from an EMBL/GenBank/DDBJ whole genome shotgun (WGS) entry which is preliminary data.</text>
</comment>
<reference evidence="2 3" key="1">
    <citation type="submission" date="2021-05" db="EMBL/GenBank/DDBJ databases">
        <title>A Polyphasic approach of four new species of the genus Ohtaekwangia: Ohtaekwangia histidinii sp. nov., Ohtaekwangia cretensis sp. nov., Ohtaekwangia indiensis sp. nov., Ohtaekwangia reichenbachii sp. nov. from diverse environment.</title>
        <authorList>
            <person name="Octaviana S."/>
        </authorList>
    </citation>
    <scope>NUCLEOTIDE SEQUENCE [LARGE SCALE GENOMIC DNA]</scope>
    <source>
        <strain evidence="2 3">PWU5</strain>
    </source>
</reference>
<keyword evidence="1" id="KW-1133">Transmembrane helix</keyword>
<feature type="transmembrane region" description="Helical" evidence="1">
    <location>
        <begin position="121"/>
        <end position="138"/>
    </location>
</feature>
<keyword evidence="3" id="KW-1185">Reference proteome</keyword>
<dbReference type="PANTHER" id="PTHR31061">
    <property type="entry name" value="LD22376P"/>
    <property type="match status" value="1"/>
</dbReference>
<keyword evidence="1" id="KW-0812">Transmembrane</keyword>
<dbReference type="PANTHER" id="PTHR31061:SF24">
    <property type="entry name" value="LD22376P"/>
    <property type="match status" value="1"/>
</dbReference>
<evidence type="ECO:0000256" key="1">
    <source>
        <dbReference type="SAM" id="Phobius"/>
    </source>
</evidence>
<dbReference type="AlphaFoldDB" id="A0AAP2E0Y0"/>
<feature type="transmembrane region" description="Helical" evidence="1">
    <location>
        <begin position="143"/>
        <end position="162"/>
    </location>
</feature>
<proteinExistence type="predicted"/>
<evidence type="ECO:0000313" key="2">
    <source>
        <dbReference type="EMBL" id="MBT1709923.1"/>
    </source>
</evidence>
<sequence length="372" mass="42389">MAENQRFLALDVFRGMTVCFMIIVNSPGDWSIAYPPLLHATWHGFTPTDLVFPSFLFAVGNAMAFVMYKYAGQEGSSLFWRKTLKRFAIIFLLGFLMYWFPYVDFHTWTLKPFAETRILGVLQRIAICYLIVSIVLYYGSKTFAVVFSIVVLLAYWFLLYAFGDTVDPYSMTGYAGNALDKFLLGESHIYHGEGMAFEPEGILSTLPSLVNVIAGYLAGDFIRKKGVTYETLAKLLMVGAVLIFVALTWNTVFPINKKIWTSSFVLVTVGLDLLLIPLLLYAIEMMKRTKWTGFFVVFGKNPLFIYLLSELLLITFYLIPVGESNVVGWLFHDVFGSIASPMNASFLFAFFFMMICWVVGYLLDRKKIYIRV</sequence>
<name>A0AAP2E0Y0_9BACT</name>